<dbReference type="GO" id="GO:0032259">
    <property type="term" value="P:methylation"/>
    <property type="evidence" value="ECO:0007669"/>
    <property type="project" value="UniProtKB-KW"/>
</dbReference>
<evidence type="ECO:0000313" key="4">
    <source>
        <dbReference type="Proteomes" id="UP000000641"/>
    </source>
</evidence>
<dbReference type="Gene3D" id="3.40.50.150">
    <property type="entry name" value="Vaccinia Virus protein VP39"/>
    <property type="match status" value="1"/>
</dbReference>
<dbReference type="InterPro" id="IPR013216">
    <property type="entry name" value="Methyltransf_11"/>
</dbReference>
<dbReference type="eggNOG" id="arCOG04347">
    <property type="taxonomic scope" value="Archaea"/>
</dbReference>
<dbReference type="HOGENOM" id="CLU_1451481_0_0_2"/>
<proteinExistence type="predicted"/>
<evidence type="ECO:0000313" key="3">
    <source>
        <dbReference type="EMBL" id="ABL77526.1"/>
    </source>
</evidence>
<protein>
    <submittedName>
        <fullName evidence="3">Methyltransferase type 11</fullName>
    </submittedName>
</protein>
<name>A1RWE6_THEPD</name>
<dbReference type="EnsemblBacteria" id="ABL77526">
    <property type="protein sequence ID" value="ABL77526"/>
    <property type="gene ID" value="Tpen_0116"/>
</dbReference>
<keyword evidence="3" id="KW-0808">Transferase</keyword>
<dbReference type="Proteomes" id="UP000000641">
    <property type="component" value="Chromosome"/>
</dbReference>
<evidence type="ECO:0000256" key="1">
    <source>
        <dbReference type="SAM" id="Phobius"/>
    </source>
</evidence>
<reference evidence="4" key="1">
    <citation type="journal article" date="2008" name="J. Bacteriol.">
        <title>Genome sequence of Thermofilum pendens reveals an exceptional loss of biosynthetic pathways without genome reduction.</title>
        <authorList>
            <person name="Anderson I."/>
            <person name="Rodriguez J."/>
            <person name="Susanti D."/>
            <person name="Porat I."/>
            <person name="Reich C."/>
            <person name="Ulrich L.E."/>
            <person name="Elkins J.G."/>
            <person name="Mavromatis K."/>
            <person name="Lykidis A."/>
            <person name="Kim E."/>
            <person name="Thompson L.S."/>
            <person name="Nolan M."/>
            <person name="Land M."/>
            <person name="Copeland A."/>
            <person name="Lapidus A."/>
            <person name="Lucas S."/>
            <person name="Detter C."/>
            <person name="Zhulin I.B."/>
            <person name="Olsen G.J."/>
            <person name="Whitman W."/>
            <person name="Mukhopadhyay B."/>
            <person name="Bristow J."/>
            <person name="Kyrpides N."/>
        </authorList>
    </citation>
    <scope>NUCLEOTIDE SEQUENCE [LARGE SCALE GENOMIC DNA]</scope>
    <source>
        <strain evidence="4">DSM 2475 / Hrk 5</strain>
    </source>
</reference>
<keyword evidence="1" id="KW-1133">Transmembrane helix</keyword>
<evidence type="ECO:0000259" key="2">
    <source>
        <dbReference type="Pfam" id="PF08241"/>
    </source>
</evidence>
<dbReference type="Pfam" id="PF08241">
    <property type="entry name" value="Methyltransf_11"/>
    <property type="match status" value="1"/>
</dbReference>
<feature type="transmembrane region" description="Helical" evidence="1">
    <location>
        <begin position="136"/>
        <end position="156"/>
    </location>
</feature>
<dbReference type="AlphaFoldDB" id="A1RWE6"/>
<dbReference type="SUPFAM" id="SSF53335">
    <property type="entry name" value="S-adenosyl-L-methionine-dependent methyltransferases"/>
    <property type="match status" value="1"/>
</dbReference>
<dbReference type="InterPro" id="IPR029063">
    <property type="entry name" value="SAM-dependent_MTases_sf"/>
</dbReference>
<keyword evidence="1" id="KW-0812">Transmembrane</keyword>
<dbReference type="GO" id="GO:0008757">
    <property type="term" value="F:S-adenosylmethionine-dependent methyltransferase activity"/>
    <property type="evidence" value="ECO:0007669"/>
    <property type="project" value="InterPro"/>
</dbReference>
<dbReference type="STRING" id="368408.Tpen_0116"/>
<sequence length="207" mass="23239">METLDKLFESGVYSPTNFAMSLGLDRKLRGIVYNLARGRVLDVGCGDGYYSLPLLENAQEVVCVDPLARKGSESDPRLHVVKAIAEYLPLRSKSVEFSTAMFSFRDFLDKPRGLSEMKRASRIGVFIVEIFNPSTWFRPFLYAYVLFIAPLLAFLVSRGKGKGWRLLYPTIRIMPRASLFERMGGKVLVSKGFGSLAIVYLPVNPRG</sequence>
<keyword evidence="1" id="KW-0472">Membrane</keyword>
<dbReference type="CDD" id="cd02440">
    <property type="entry name" value="AdoMet_MTases"/>
    <property type="match status" value="1"/>
</dbReference>
<gene>
    <name evidence="3" type="ordered locus">Tpen_0116</name>
</gene>
<keyword evidence="3" id="KW-0489">Methyltransferase</keyword>
<accession>A1RWE6</accession>
<keyword evidence="4" id="KW-1185">Reference proteome</keyword>
<organism evidence="3 4">
    <name type="scientific">Thermofilum pendens (strain DSM 2475 / Hrk 5)</name>
    <dbReference type="NCBI Taxonomy" id="368408"/>
    <lineage>
        <taxon>Archaea</taxon>
        <taxon>Thermoproteota</taxon>
        <taxon>Thermoprotei</taxon>
        <taxon>Thermofilales</taxon>
        <taxon>Thermofilaceae</taxon>
        <taxon>Thermofilum</taxon>
    </lineage>
</organism>
<feature type="domain" description="Methyltransferase type 11" evidence="2">
    <location>
        <begin position="41"/>
        <end position="124"/>
    </location>
</feature>
<dbReference type="EMBL" id="CP000505">
    <property type="protein sequence ID" value="ABL77526.1"/>
    <property type="molecule type" value="Genomic_DNA"/>
</dbReference>
<dbReference type="KEGG" id="tpe:Tpen_0116"/>